<dbReference type="InterPro" id="IPR036505">
    <property type="entry name" value="Amidase/PGRP_sf"/>
</dbReference>
<keyword evidence="3" id="KW-0378">Hydrolase</keyword>
<dbReference type="EMBL" id="BAAAEU010000001">
    <property type="protein sequence ID" value="GAA0704249.1"/>
    <property type="molecule type" value="Genomic_DNA"/>
</dbReference>
<dbReference type="Gene3D" id="3.40.80.10">
    <property type="entry name" value="Peptidoglycan recognition protein-like"/>
    <property type="match status" value="1"/>
</dbReference>
<evidence type="ECO:0000313" key="7">
    <source>
        <dbReference type="Proteomes" id="UP001501523"/>
    </source>
</evidence>
<dbReference type="SMART" id="SM00644">
    <property type="entry name" value="Ami_2"/>
    <property type="match status" value="1"/>
</dbReference>
<protein>
    <recommendedName>
        <fullName evidence="2">N-acetylmuramoyl-L-alanine amidase</fullName>
        <ecNumber evidence="2">3.5.1.28</ecNumber>
    </recommendedName>
</protein>
<name>A0ABN1IBA5_9GAMM</name>
<dbReference type="EC" id="3.5.1.28" evidence="2"/>
<dbReference type="PANTHER" id="PTHR30417">
    <property type="entry name" value="N-ACETYLMURAMOYL-L-ALANINE AMIDASE AMID"/>
    <property type="match status" value="1"/>
</dbReference>
<dbReference type="InterPro" id="IPR051206">
    <property type="entry name" value="NAMLAA_amidase_2"/>
</dbReference>
<dbReference type="Proteomes" id="UP001501523">
    <property type="component" value="Unassembled WGS sequence"/>
</dbReference>
<sequence>MGARFAAPVMTRYASTNHESPITGSCMPALAIDNWPLPYEERLAERPSAAIDLVVIHCTELPDMQMAREFGERIHYAGTQTGNSGHYYIDLTGKVFRFVADTRVANHTFGYNPRSIGIELVNIGRYPHWGDSRHQAFTVPYTHEQIDSLRALLAQLRNDHANLHWIAGHEDLDRRLEPAIDDPAKLLPRRLDPGPLFPWAEVIDGSGLERLSPPASEHSH</sequence>
<evidence type="ECO:0000256" key="2">
    <source>
        <dbReference type="ARBA" id="ARBA00011901"/>
    </source>
</evidence>
<evidence type="ECO:0000313" key="6">
    <source>
        <dbReference type="EMBL" id="GAA0704249.1"/>
    </source>
</evidence>
<dbReference type="PANTHER" id="PTHR30417:SF1">
    <property type="entry name" value="N-ACETYLMURAMOYL-L-ALANINE AMIDASE AMID"/>
    <property type="match status" value="1"/>
</dbReference>
<dbReference type="Pfam" id="PF01510">
    <property type="entry name" value="Amidase_2"/>
    <property type="match status" value="1"/>
</dbReference>
<gene>
    <name evidence="6" type="ORF">GCM10009105_00950</name>
</gene>
<accession>A0ABN1IBA5</accession>
<proteinExistence type="predicted"/>
<evidence type="ECO:0000256" key="3">
    <source>
        <dbReference type="ARBA" id="ARBA00022801"/>
    </source>
</evidence>
<comment type="catalytic activity">
    <reaction evidence="1">
        <text>Hydrolyzes the link between N-acetylmuramoyl residues and L-amino acid residues in certain cell-wall glycopeptides.</text>
        <dbReference type="EC" id="3.5.1.28"/>
    </reaction>
</comment>
<feature type="domain" description="N-acetylmuramoyl-L-alanine amidase" evidence="5">
    <location>
        <begin position="41"/>
        <end position="184"/>
    </location>
</feature>
<evidence type="ECO:0000256" key="1">
    <source>
        <dbReference type="ARBA" id="ARBA00001561"/>
    </source>
</evidence>
<comment type="caution">
    <text evidence="6">The sequence shown here is derived from an EMBL/GenBank/DDBJ whole genome shotgun (WGS) entry which is preliminary data.</text>
</comment>
<reference evidence="6 7" key="1">
    <citation type="journal article" date="2019" name="Int. J. Syst. Evol. Microbiol.">
        <title>The Global Catalogue of Microorganisms (GCM) 10K type strain sequencing project: providing services to taxonomists for standard genome sequencing and annotation.</title>
        <authorList>
            <consortium name="The Broad Institute Genomics Platform"/>
            <consortium name="The Broad Institute Genome Sequencing Center for Infectious Disease"/>
            <person name="Wu L."/>
            <person name="Ma J."/>
        </authorList>
    </citation>
    <scope>NUCLEOTIDE SEQUENCE [LARGE SCALE GENOMIC DNA]</scope>
    <source>
        <strain evidence="6 7">JCM 15421</strain>
    </source>
</reference>
<evidence type="ECO:0000256" key="4">
    <source>
        <dbReference type="ARBA" id="ARBA00023316"/>
    </source>
</evidence>
<keyword evidence="4" id="KW-0961">Cell wall biogenesis/degradation</keyword>
<evidence type="ECO:0000259" key="5">
    <source>
        <dbReference type="SMART" id="SM00644"/>
    </source>
</evidence>
<organism evidence="6 7">
    <name type="scientific">Dokdonella soli</name>
    <dbReference type="NCBI Taxonomy" id="529810"/>
    <lineage>
        <taxon>Bacteria</taxon>
        <taxon>Pseudomonadati</taxon>
        <taxon>Pseudomonadota</taxon>
        <taxon>Gammaproteobacteria</taxon>
        <taxon>Lysobacterales</taxon>
        <taxon>Rhodanobacteraceae</taxon>
        <taxon>Dokdonella</taxon>
    </lineage>
</organism>
<dbReference type="CDD" id="cd06583">
    <property type="entry name" value="PGRP"/>
    <property type="match status" value="1"/>
</dbReference>
<keyword evidence="7" id="KW-1185">Reference proteome</keyword>
<dbReference type="InterPro" id="IPR002502">
    <property type="entry name" value="Amidase_domain"/>
</dbReference>
<dbReference type="SUPFAM" id="SSF55846">
    <property type="entry name" value="N-acetylmuramoyl-L-alanine amidase-like"/>
    <property type="match status" value="1"/>
</dbReference>